<dbReference type="PANTHER" id="PTHR32305:SF15">
    <property type="entry name" value="PROTEIN RHSA-RELATED"/>
    <property type="match status" value="1"/>
</dbReference>
<dbReference type="AlphaFoldDB" id="A0A1J1CEZ1"/>
<evidence type="ECO:0000313" key="3">
    <source>
        <dbReference type="EMBL" id="APF20833.1"/>
    </source>
</evidence>
<feature type="active site" description="Nucleophile" evidence="1">
    <location>
        <position position="215"/>
    </location>
</feature>
<evidence type="ECO:0000256" key="1">
    <source>
        <dbReference type="PROSITE-ProRule" id="PRU01373"/>
    </source>
</evidence>
<sequence>MKKYFYLKDHLGNIRVTVDENGDVKGYNDYYPFGLTMPGRSMNTALNYAFYKFSSKELDEENDINWYYFGARYYDPEIGRWWSVDPLAEKIIWLTPYNYARNNPIIRFDLYGLSDLVFNRSTGKLILCSGNGNIIGIWEARNNVASSSNGRFPLGTYKFAYFVNHAGEGVNSPYGNIGNFVFDVPGRSGMGVHAGRENVPDRLGRKGVNHCTMGCIRTTDEAMKNILNTHNEGDPLKTITVMEDSEGHNEEGEHDNKGLQLKQIKSTMYNLLGIDESKSPANVWKSFHKVEQDKTKVKEEEN</sequence>
<dbReference type="CDD" id="cd16913">
    <property type="entry name" value="YkuD_like"/>
    <property type="match status" value="1"/>
</dbReference>
<dbReference type="NCBIfam" id="TIGR03696">
    <property type="entry name" value="Rhs_assc_core"/>
    <property type="match status" value="1"/>
</dbReference>
<dbReference type="GO" id="GO:0016740">
    <property type="term" value="F:transferase activity"/>
    <property type="evidence" value="ECO:0007669"/>
    <property type="project" value="InterPro"/>
</dbReference>
<dbReference type="GO" id="GO:0071555">
    <property type="term" value="P:cell wall organization"/>
    <property type="evidence" value="ECO:0007669"/>
    <property type="project" value="UniProtKB-UniRule"/>
</dbReference>
<keyword evidence="1" id="KW-0961">Cell wall biogenesis/degradation</keyword>
<dbReference type="GO" id="GO:0008360">
    <property type="term" value="P:regulation of cell shape"/>
    <property type="evidence" value="ECO:0007669"/>
    <property type="project" value="UniProtKB-UniRule"/>
</dbReference>
<gene>
    <name evidence="3" type="ORF">Cabys_4088</name>
</gene>
<evidence type="ECO:0000313" key="4">
    <source>
        <dbReference type="Proteomes" id="UP000183868"/>
    </source>
</evidence>
<dbReference type="InterPro" id="IPR022385">
    <property type="entry name" value="Rhs_assc_core"/>
</dbReference>
<dbReference type="GO" id="GO:0009252">
    <property type="term" value="P:peptidoglycan biosynthetic process"/>
    <property type="evidence" value="ECO:0007669"/>
    <property type="project" value="UniProtKB-KW"/>
</dbReference>
<dbReference type="InterPro" id="IPR050708">
    <property type="entry name" value="T6SS_VgrG/RHS"/>
</dbReference>
<dbReference type="OrthoDB" id="9815414at2"/>
<feature type="active site" description="Proton donor/acceptor" evidence="1">
    <location>
        <position position="193"/>
    </location>
</feature>
<organism evidence="3 4">
    <name type="scientific">Caldithrix abyssi DSM 13497</name>
    <dbReference type="NCBI Taxonomy" id="880073"/>
    <lineage>
        <taxon>Bacteria</taxon>
        <taxon>Pseudomonadati</taxon>
        <taxon>Calditrichota</taxon>
        <taxon>Calditrichia</taxon>
        <taxon>Calditrichales</taxon>
        <taxon>Calditrichaceae</taxon>
        <taxon>Caldithrix</taxon>
    </lineage>
</organism>
<dbReference type="EMBL" id="CP018099">
    <property type="protein sequence ID" value="APF20833.1"/>
    <property type="molecule type" value="Genomic_DNA"/>
</dbReference>
<proteinExistence type="predicted"/>
<dbReference type="Gene3D" id="2.180.10.10">
    <property type="entry name" value="RHS repeat-associated core"/>
    <property type="match status" value="1"/>
</dbReference>
<reference evidence="3 4" key="1">
    <citation type="submission" date="2016-11" db="EMBL/GenBank/DDBJ databases">
        <title>Genomic analysis of Caldithrix abyssi and proposal of a novel bacterial phylum Caldithrichaeota.</title>
        <authorList>
            <person name="Kublanov I."/>
            <person name="Sigalova O."/>
            <person name="Gavrilov S."/>
            <person name="Lebedinsky A."/>
            <person name="Ivanova N."/>
            <person name="Daum C."/>
            <person name="Reddy T."/>
            <person name="Klenk H.P."/>
            <person name="Goker M."/>
            <person name="Reva O."/>
            <person name="Miroshnichenko M."/>
            <person name="Kyprides N."/>
            <person name="Woyke T."/>
            <person name="Gelfand M."/>
        </authorList>
    </citation>
    <scope>NUCLEOTIDE SEQUENCE [LARGE SCALE GENOMIC DNA]</scope>
    <source>
        <strain evidence="3 4">LF13</strain>
    </source>
</reference>
<evidence type="ECO:0000259" key="2">
    <source>
        <dbReference type="PROSITE" id="PS52029"/>
    </source>
</evidence>
<name>A0A1J1CEZ1_CALAY</name>
<dbReference type="Proteomes" id="UP000183868">
    <property type="component" value="Chromosome"/>
</dbReference>
<dbReference type="PROSITE" id="PS52029">
    <property type="entry name" value="LD_TPASE"/>
    <property type="match status" value="1"/>
</dbReference>
<keyword evidence="1" id="KW-0133">Cell shape</keyword>
<keyword evidence="1" id="KW-0573">Peptidoglycan synthesis</keyword>
<accession>A0A1J1CEZ1</accession>
<dbReference type="KEGG" id="caby:Cabys_4088"/>
<protein>
    <submittedName>
        <fullName evidence="3">RHS repeat-associated core domain-containing protein</fullName>
    </submittedName>
</protein>
<dbReference type="InterPro" id="IPR005490">
    <property type="entry name" value="LD_TPept_cat_dom"/>
</dbReference>
<comment type="pathway">
    <text evidence="1">Cell wall biogenesis; peptidoglycan biosynthesis.</text>
</comment>
<feature type="domain" description="L,D-TPase catalytic" evidence="2">
    <location>
        <begin position="114"/>
        <end position="239"/>
    </location>
</feature>
<dbReference type="PANTHER" id="PTHR32305">
    <property type="match status" value="1"/>
</dbReference>